<evidence type="ECO:0000256" key="1">
    <source>
        <dbReference type="ARBA" id="ARBA00022723"/>
    </source>
</evidence>
<evidence type="ECO:0000256" key="2">
    <source>
        <dbReference type="ARBA" id="ARBA00022833"/>
    </source>
</evidence>
<proteinExistence type="predicted"/>
<evidence type="ECO:0000256" key="5">
    <source>
        <dbReference type="ARBA" id="ARBA00023163"/>
    </source>
</evidence>
<feature type="compositionally biased region" description="Polar residues" evidence="7">
    <location>
        <begin position="140"/>
        <end position="152"/>
    </location>
</feature>
<dbReference type="CDD" id="cd12148">
    <property type="entry name" value="fungal_TF_MHR"/>
    <property type="match status" value="1"/>
</dbReference>
<dbReference type="InterPro" id="IPR036864">
    <property type="entry name" value="Zn2-C6_fun-type_DNA-bd_sf"/>
</dbReference>
<keyword evidence="5" id="KW-0804">Transcription</keyword>
<evidence type="ECO:0000259" key="8">
    <source>
        <dbReference type="PROSITE" id="PS50048"/>
    </source>
</evidence>
<dbReference type="PROSITE" id="PS50048">
    <property type="entry name" value="ZN2_CY6_FUNGAL_2"/>
    <property type="match status" value="1"/>
</dbReference>
<evidence type="ECO:0000313" key="10">
    <source>
        <dbReference type="Proteomes" id="UP000029964"/>
    </source>
</evidence>
<dbReference type="SMART" id="SM00066">
    <property type="entry name" value="GAL4"/>
    <property type="match status" value="1"/>
</dbReference>
<feature type="compositionally biased region" description="Basic and acidic residues" evidence="7">
    <location>
        <begin position="1"/>
        <end position="14"/>
    </location>
</feature>
<evidence type="ECO:0000256" key="6">
    <source>
        <dbReference type="ARBA" id="ARBA00023242"/>
    </source>
</evidence>
<feature type="compositionally biased region" description="Basic and acidic residues" evidence="7">
    <location>
        <begin position="153"/>
        <end position="167"/>
    </location>
</feature>
<feature type="region of interest" description="Disordered" evidence="7">
    <location>
        <begin position="1"/>
        <end position="33"/>
    </location>
</feature>
<comment type="caution">
    <text evidence="9">The sequence shown here is derived from an EMBL/GenBank/DDBJ whole genome shotgun (WGS) entry which is preliminary data.</text>
</comment>
<dbReference type="Pfam" id="PF00172">
    <property type="entry name" value="Zn_clus"/>
    <property type="match status" value="1"/>
</dbReference>
<keyword evidence="4" id="KW-0238">DNA-binding</keyword>
<dbReference type="GO" id="GO:0001228">
    <property type="term" value="F:DNA-binding transcription activator activity, RNA polymerase II-specific"/>
    <property type="evidence" value="ECO:0007669"/>
    <property type="project" value="TreeGrafter"/>
</dbReference>
<dbReference type="Gene3D" id="4.10.240.10">
    <property type="entry name" value="Zn(2)-C6 fungal-type DNA-binding domain"/>
    <property type="match status" value="1"/>
</dbReference>
<dbReference type="PANTHER" id="PTHR31944">
    <property type="entry name" value="HEME-RESPONSIVE ZINC FINGER TRANSCRIPTION FACTOR HAP1"/>
    <property type="match status" value="1"/>
</dbReference>
<keyword evidence="3" id="KW-0805">Transcription regulation</keyword>
<organism evidence="9 10">
    <name type="scientific">Hapsidospora chrysogenum (strain ATCC 11550 / CBS 779.69 / DSM 880 / IAM 14645 / JCM 23072 / IMI 49137)</name>
    <name type="common">Acremonium chrysogenum</name>
    <dbReference type="NCBI Taxonomy" id="857340"/>
    <lineage>
        <taxon>Eukaryota</taxon>
        <taxon>Fungi</taxon>
        <taxon>Dikarya</taxon>
        <taxon>Ascomycota</taxon>
        <taxon>Pezizomycotina</taxon>
        <taxon>Sordariomycetes</taxon>
        <taxon>Hypocreomycetidae</taxon>
        <taxon>Hypocreales</taxon>
        <taxon>Bionectriaceae</taxon>
        <taxon>Hapsidospora</taxon>
    </lineage>
</organism>
<dbReference type="GO" id="GO:0008270">
    <property type="term" value="F:zinc ion binding"/>
    <property type="evidence" value="ECO:0007669"/>
    <property type="project" value="InterPro"/>
</dbReference>
<keyword evidence="10" id="KW-1185">Reference proteome</keyword>
<feature type="region of interest" description="Disordered" evidence="7">
    <location>
        <begin position="137"/>
        <end position="167"/>
    </location>
</feature>
<name>A0A086TBF6_HAPC1</name>
<keyword evidence="2" id="KW-0862">Zinc</keyword>
<feature type="domain" description="Zn(2)-C6 fungal-type" evidence="8">
    <location>
        <begin position="38"/>
        <end position="69"/>
    </location>
</feature>
<dbReference type="STRING" id="857340.A0A086TBF6"/>
<evidence type="ECO:0000313" key="9">
    <source>
        <dbReference type="EMBL" id="KFH46688.1"/>
    </source>
</evidence>
<dbReference type="InterPro" id="IPR007219">
    <property type="entry name" value="XnlR_reg_dom"/>
</dbReference>
<dbReference type="HOGENOM" id="CLU_007091_1_0_1"/>
<dbReference type="OrthoDB" id="4236860at2759"/>
<protein>
    <submittedName>
        <fullName evidence="9">Putative transcriptional regulatory protein-like protein</fullName>
    </submittedName>
</protein>
<accession>A0A086TBF6</accession>
<dbReference type="EMBL" id="JPKY01000016">
    <property type="protein sequence ID" value="KFH46688.1"/>
    <property type="molecule type" value="Genomic_DNA"/>
</dbReference>
<reference evidence="10" key="1">
    <citation type="journal article" date="2014" name="Genome Announc.">
        <title>Genome sequence and annotation of Acremonium chrysogenum, producer of the beta-lactam antibiotic cephalosporin C.</title>
        <authorList>
            <person name="Terfehr D."/>
            <person name="Dahlmann T.A."/>
            <person name="Specht T."/>
            <person name="Zadra I."/>
            <person name="Kuernsteiner H."/>
            <person name="Kueck U."/>
        </authorList>
    </citation>
    <scope>NUCLEOTIDE SEQUENCE [LARGE SCALE GENOMIC DNA]</scope>
    <source>
        <strain evidence="10">ATCC 11550 / CBS 779.69 / DSM 880 / IAM 14645 / JCM 23072 / IMI 49137</strain>
    </source>
</reference>
<evidence type="ECO:0000256" key="7">
    <source>
        <dbReference type="SAM" id="MobiDB-lite"/>
    </source>
</evidence>
<sequence>MTDRSETPESDGRAGSHSQHGGDYGQQPARKRQRVRLSCLECRRRKLSCDRGFPCERCIKSGTPDRCSYEARNGEVVHASSGVPPPFAQLDARRFGIGDALSPRDSDLVRQDHDRIRKLEQEIAQLKNLLQRPGAALSSLDGSTVAASGSPSTEKDDGNDPEAQPRPEVQECMEATNIMSGDKGELRFFRGKNFRTRYFGPHNASMAFVELNGLCPFMKETADEWLRPVMSKDRKDRKRRREERDHLFAQPDPELEAMLPSRETADALVSVYLDQFEQVHRIVHIPTFKREYAQFWEPGSGQRYAAFTALVLAMMAVASCVHTHPNMKFIGMMSSARHWAEKWIWAIDSWQSKQSQKHRRLIHYQVACLLYLGKRVNTIKKKRFWTGSGALIQDGISVGLHREPSHMGGKIDVYNQEMRRRIWATVQEFDMQASFDHGLPTLLSQLHYDTNPPCNLDDEDFDDTTTALPPSKPATEYTFCSFQHLARRSLPLRLELSRLLTGPTSEIDYDQVIRYTNDLTHEIDLLPSWDMKVDENDKSKKNPLTAYTLLHVQLKQYIIPLHQPYLKLRKQNSKYQYSEIIYYNAARDIVLLHDKLYEQGIRALNFLREDALTTAINLCSVTMLQPRGSTNMIMINSHHTLKLIEKCIAMKEDRLLRCGNNEPWGYWIMCAALGLLEAHLGAKPTEEAKSSSAERFVRLHHQLIHNQEQATMAAPPTPVGGTMGPPLSIPGHTPGPSAVDVPDRPRRQSVTPFTFTPNLGPAPLDPSTASWMVPGDQTQPFNLDPSLELLGINLNELWGEAWELG</sequence>
<dbReference type="Pfam" id="PF04082">
    <property type="entry name" value="Fungal_trans"/>
    <property type="match status" value="1"/>
</dbReference>
<dbReference type="AlphaFoldDB" id="A0A086TBF6"/>
<keyword evidence="1" id="KW-0479">Metal-binding</keyword>
<dbReference type="GO" id="GO:0005634">
    <property type="term" value="C:nucleus"/>
    <property type="evidence" value="ECO:0007669"/>
    <property type="project" value="TreeGrafter"/>
</dbReference>
<dbReference type="InterPro" id="IPR051430">
    <property type="entry name" value="Fungal_TF_Env_Response"/>
</dbReference>
<dbReference type="SUPFAM" id="SSF57701">
    <property type="entry name" value="Zn2/Cys6 DNA-binding domain"/>
    <property type="match status" value="1"/>
</dbReference>
<dbReference type="GO" id="GO:0006351">
    <property type="term" value="P:DNA-templated transcription"/>
    <property type="evidence" value="ECO:0007669"/>
    <property type="project" value="InterPro"/>
</dbReference>
<dbReference type="CDD" id="cd00067">
    <property type="entry name" value="GAL4"/>
    <property type="match status" value="1"/>
</dbReference>
<dbReference type="PROSITE" id="PS00463">
    <property type="entry name" value="ZN2_CY6_FUNGAL_1"/>
    <property type="match status" value="1"/>
</dbReference>
<dbReference type="SMART" id="SM00906">
    <property type="entry name" value="Fungal_trans"/>
    <property type="match status" value="1"/>
</dbReference>
<dbReference type="Proteomes" id="UP000029964">
    <property type="component" value="Unassembled WGS sequence"/>
</dbReference>
<dbReference type="PANTHER" id="PTHR31944:SF130">
    <property type="entry name" value="ZN(II)2CYS6 TRANSCRIPTION FACTO (EUROFUNG)"/>
    <property type="match status" value="1"/>
</dbReference>
<dbReference type="GO" id="GO:0000978">
    <property type="term" value="F:RNA polymerase II cis-regulatory region sequence-specific DNA binding"/>
    <property type="evidence" value="ECO:0007669"/>
    <property type="project" value="TreeGrafter"/>
</dbReference>
<gene>
    <name evidence="9" type="ORF">ACRE_024280</name>
</gene>
<keyword evidence="6" id="KW-0539">Nucleus</keyword>
<evidence type="ECO:0000256" key="3">
    <source>
        <dbReference type="ARBA" id="ARBA00023015"/>
    </source>
</evidence>
<dbReference type="InterPro" id="IPR001138">
    <property type="entry name" value="Zn2Cys6_DnaBD"/>
</dbReference>
<evidence type="ECO:0000256" key="4">
    <source>
        <dbReference type="ARBA" id="ARBA00023125"/>
    </source>
</evidence>